<dbReference type="InParanoid" id="A0A3P8UQM5"/>
<comment type="pathway">
    <text evidence="2">Protein modification; protein ubiquitination.</text>
</comment>
<reference evidence="7" key="2">
    <citation type="submission" date="2025-08" db="UniProtKB">
        <authorList>
            <consortium name="Ensembl"/>
        </authorList>
    </citation>
    <scope>IDENTIFICATION</scope>
</reference>
<accession>A0A3P8UQM5</accession>
<comment type="subcellular location">
    <subcellularLocation>
        <location evidence="1">Cytoplasm</location>
    </subcellularLocation>
</comment>
<dbReference type="GO" id="GO:0035556">
    <property type="term" value="P:intracellular signal transduction"/>
    <property type="evidence" value="ECO:0007669"/>
    <property type="project" value="InterPro"/>
</dbReference>
<organism evidence="7 8">
    <name type="scientific">Cynoglossus semilaevis</name>
    <name type="common">Tongue sole</name>
    <dbReference type="NCBI Taxonomy" id="244447"/>
    <lineage>
        <taxon>Eukaryota</taxon>
        <taxon>Metazoa</taxon>
        <taxon>Chordata</taxon>
        <taxon>Craniata</taxon>
        <taxon>Vertebrata</taxon>
        <taxon>Euteleostomi</taxon>
        <taxon>Actinopterygii</taxon>
        <taxon>Neopterygii</taxon>
        <taxon>Teleostei</taxon>
        <taxon>Neoteleostei</taxon>
        <taxon>Acanthomorphata</taxon>
        <taxon>Carangaria</taxon>
        <taxon>Pleuronectiformes</taxon>
        <taxon>Pleuronectoidei</taxon>
        <taxon>Cynoglossidae</taxon>
        <taxon>Cynoglossinae</taxon>
        <taxon>Cynoglossus</taxon>
    </lineage>
</organism>
<dbReference type="InterPro" id="IPR003877">
    <property type="entry name" value="SPRY_dom"/>
</dbReference>
<dbReference type="PANTHER" id="PTHR12245:SF15">
    <property type="entry name" value="SPRY DOMAIN-CONTAINING SOCS BOX PROTEIN 2-LIKE ISOFORM X1"/>
    <property type="match status" value="1"/>
</dbReference>
<dbReference type="InterPro" id="IPR036036">
    <property type="entry name" value="SOCS_box-like_dom_sf"/>
</dbReference>
<dbReference type="InterPro" id="IPR001496">
    <property type="entry name" value="SOCS_box"/>
</dbReference>
<evidence type="ECO:0000259" key="5">
    <source>
        <dbReference type="PROSITE" id="PS50188"/>
    </source>
</evidence>
<dbReference type="Pfam" id="PF07525">
    <property type="entry name" value="SOCS_box"/>
    <property type="match status" value="1"/>
</dbReference>
<dbReference type="RefSeq" id="XP_008321303.1">
    <property type="nucleotide sequence ID" value="XM_008323081.3"/>
</dbReference>
<evidence type="ECO:0000313" key="8">
    <source>
        <dbReference type="Proteomes" id="UP000265120"/>
    </source>
</evidence>
<dbReference type="SMART" id="SM00449">
    <property type="entry name" value="SPRY"/>
    <property type="match status" value="1"/>
</dbReference>
<feature type="domain" description="SOCS box" evidence="6">
    <location>
        <begin position="248"/>
        <end position="290"/>
    </location>
</feature>
<reference evidence="7" key="3">
    <citation type="submission" date="2025-09" db="UniProtKB">
        <authorList>
            <consortium name="Ensembl"/>
        </authorList>
    </citation>
    <scope>IDENTIFICATION</scope>
</reference>
<dbReference type="GO" id="GO:0019005">
    <property type="term" value="C:SCF ubiquitin ligase complex"/>
    <property type="evidence" value="ECO:0007669"/>
    <property type="project" value="TreeGrafter"/>
</dbReference>
<evidence type="ECO:0000259" key="6">
    <source>
        <dbReference type="PROSITE" id="PS50225"/>
    </source>
</evidence>
<dbReference type="GO" id="GO:0043161">
    <property type="term" value="P:proteasome-mediated ubiquitin-dependent protein catabolic process"/>
    <property type="evidence" value="ECO:0007669"/>
    <property type="project" value="TreeGrafter"/>
</dbReference>
<sequence length="290" mass="31501">MGLSLSAWLHRKPEVSRPSSSSAFTPLAVPTSSRLTVALNASPVPPEDSRSHWSPVHCSPHFLLSTCKKKVTRLPVELSSDGVRSEMGVNSGLHIWELLWSPDQRGSHAVLGVSLQNCPLQAAGYTVLVGGDAQSWGWELKTNQLWHGGHSLGNYPKTFQRCRSEAPVESKPQTYTSDTEQSDAPLPIPERVLLVLDADAGTLGFVVDGTFLGFAFTDLPHGVKLFPAVSSVRGGASIQLRYLNGATRDPPPLMALCRLSIHQFLGQHGQSKTHKLPLPPLLQNYLTSSY</sequence>
<dbReference type="Ensembl" id="ENSCSET00000002590.1">
    <property type="protein sequence ID" value="ENSCSEP00000002550.1"/>
    <property type="gene ID" value="ENSCSEG00000001702.1"/>
</dbReference>
<evidence type="ECO:0000256" key="4">
    <source>
        <dbReference type="ARBA" id="ARBA00022490"/>
    </source>
</evidence>
<evidence type="ECO:0000256" key="2">
    <source>
        <dbReference type="ARBA" id="ARBA00004906"/>
    </source>
</evidence>
<dbReference type="Gene3D" id="2.60.120.920">
    <property type="match status" value="1"/>
</dbReference>
<dbReference type="GO" id="GO:0016567">
    <property type="term" value="P:protein ubiquitination"/>
    <property type="evidence" value="ECO:0007669"/>
    <property type="project" value="UniProtKB-UniPathway"/>
</dbReference>
<reference evidence="7 8" key="1">
    <citation type="journal article" date="2014" name="Nat. Genet.">
        <title>Whole-genome sequence of a flatfish provides insights into ZW sex chromosome evolution and adaptation to a benthic lifestyle.</title>
        <authorList>
            <person name="Chen S."/>
            <person name="Zhang G."/>
            <person name="Shao C."/>
            <person name="Huang Q."/>
            <person name="Liu G."/>
            <person name="Zhang P."/>
            <person name="Song W."/>
            <person name="An N."/>
            <person name="Chalopin D."/>
            <person name="Volff J.N."/>
            <person name="Hong Y."/>
            <person name="Li Q."/>
            <person name="Sha Z."/>
            <person name="Zhou H."/>
            <person name="Xie M."/>
            <person name="Yu Q."/>
            <person name="Liu Y."/>
            <person name="Xiang H."/>
            <person name="Wang N."/>
            <person name="Wu K."/>
            <person name="Yang C."/>
            <person name="Zhou Q."/>
            <person name="Liao X."/>
            <person name="Yang L."/>
            <person name="Hu Q."/>
            <person name="Zhang J."/>
            <person name="Meng L."/>
            <person name="Jin L."/>
            <person name="Tian Y."/>
            <person name="Lian J."/>
            <person name="Yang J."/>
            <person name="Miao G."/>
            <person name="Liu S."/>
            <person name="Liang Z."/>
            <person name="Yan F."/>
            <person name="Li Y."/>
            <person name="Sun B."/>
            <person name="Zhang H."/>
            <person name="Zhang J."/>
            <person name="Zhu Y."/>
            <person name="Du M."/>
            <person name="Zhao Y."/>
            <person name="Schartl M."/>
            <person name="Tang Q."/>
            <person name="Wang J."/>
        </authorList>
    </citation>
    <scope>NUCLEOTIDE SEQUENCE</scope>
</reference>
<dbReference type="STRING" id="244447.ENSCSEP00000002550"/>
<name>A0A3P8UQM5_CYNSE</name>
<keyword evidence="4" id="KW-0963">Cytoplasm</keyword>
<dbReference type="Pfam" id="PF00622">
    <property type="entry name" value="SPRY"/>
    <property type="match status" value="1"/>
</dbReference>
<keyword evidence="8" id="KW-1185">Reference proteome</keyword>
<dbReference type="SUPFAM" id="SSF49899">
    <property type="entry name" value="Concanavalin A-like lectins/glucanases"/>
    <property type="match status" value="1"/>
</dbReference>
<dbReference type="Gene3D" id="1.10.750.20">
    <property type="entry name" value="SOCS box"/>
    <property type="match status" value="1"/>
</dbReference>
<dbReference type="SUPFAM" id="SSF158235">
    <property type="entry name" value="SOCS box-like"/>
    <property type="match status" value="1"/>
</dbReference>
<comment type="similarity">
    <text evidence="3">Belongs to the SPSB family.</text>
</comment>
<dbReference type="InterPro" id="IPR013320">
    <property type="entry name" value="ConA-like_dom_sf"/>
</dbReference>
<dbReference type="InterPro" id="IPR050672">
    <property type="entry name" value="FBXO45-Fsn/SPSB_families"/>
</dbReference>
<evidence type="ECO:0000256" key="3">
    <source>
        <dbReference type="ARBA" id="ARBA00010910"/>
    </source>
</evidence>
<dbReference type="PANTHER" id="PTHR12245">
    <property type="entry name" value="SPRY DOMAIN CONTAINING SOCS BOX PROTEIN"/>
    <property type="match status" value="1"/>
</dbReference>
<dbReference type="PROSITE" id="PS50225">
    <property type="entry name" value="SOCS"/>
    <property type="match status" value="1"/>
</dbReference>
<dbReference type="KEGG" id="csem:103388187"/>
<dbReference type="UniPathway" id="UPA00143"/>
<evidence type="ECO:0000256" key="1">
    <source>
        <dbReference type="ARBA" id="ARBA00004496"/>
    </source>
</evidence>
<dbReference type="CDD" id="cd03716">
    <property type="entry name" value="SOCS_ASB_like"/>
    <property type="match status" value="1"/>
</dbReference>
<dbReference type="OrthoDB" id="8902058at2759"/>
<dbReference type="SMART" id="SM00969">
    <property type="entry name" value="SOCS_box"/>
    <property type="match status" value="1"/>
</dbReference>
<feature type="domain" description="B30.2/SPRY" evidence="5">
    <location>
        <begin position="31"/>
        <end position="247"/>
    </location>
</feature>
<dbReference type="OMA" id="WELLWSP"/>
<dbReference type="GO" id="GO:0005737">
    <property type="term" value="C:cytoplasm"/>
    <property type="evidence" value="ECO:0007669"/>
    <property type="project" value="UniProtKB-SubCell"/>
</dbReference>
<proteinExistence type="inferred from homology"/>
<dbReference type="GeneTree" id="ENSGT01030000234629"/>
<dbReference type="AlphaFoldDB" id="A0A3P8UQM5"/>
<dbReference type="InterPro" id="IPR043136">
    <property type="entry name" value="B30.2/SPRY_sf"/>
</dbReference>
<dbReference type="InterPro" id="IPR001870">
    <property type="entry name" value="B30.2/SPRY"/>
</dbReference>
<evidence type="ECO:0000313" key="7">
    <source>
        <dbReference type="Ensembl" id="ENSCSEP00000002550.1"/>
    </source>
</evidence>
<dbReference type="PROSITE" id="PS50188">
    <property type="entry name" value="B302_SPRY"/>
    <property type="match status" value="1"/>
</dbReference>
<dbReference type="FunFam" id="1.10.750.20:FF:000001">
    <property type="entry name" value="Ankyrin repeat and SOCS box containing 1"/>
    <property type="match status" value="1"/>
</dbReference>
<protein>
    <submittedName>
        <fullName evidence="7">SPRY domain-containing SOCS box protein 4-like</fullName>
    </submittedName>
</protein>
<dbReference type="Proteomes" id="UP000265120">
    <property type="component" value="Chromosome 13"/>
</dbReference>
<dbReference type="GeneID" id="103388187"/>